<name>A0ACC2KFK8_PERAE</name>
<gene>
    <name evidence="1" type="ORF">MRB53_028430</name>
</gene>
<organism evidence="1 2">
    <name type="scientific">Persea americana</name>
    <name type="common">Avocado</name>
    <dbReference type="NCBI Taxonomy" id="3435"/>
    <lineage>
        <taxon>Eukaryota</taxon>
        <taxon>Viridiplantae</taxon>
        <taxon>Streptophyta</taxon>
        <taxon>Embryophyta</taxon>
        <taxon>Tracheophyta</taxon>
        <taxon>Spermatophyta</taxon>
        <taxon>Magnoliopsida</taxon>
        <taxon>Magnoliidae</taxon>
        <taxon>Laurales</taxon>
        <taxon>Lauraceae</taxon>
        <taxon>Persea</taxon>
    </lineage>
</organism>
<dbReference type="EMBL" id="CM056817">
    <property type="protein sequence ID" value="KAJ8619901.1"/>
    <property type="molecule type" value="Genomic_DNA"/>
</dbReference>
<protein>
    <submittedName>
        <fullName evidence="1">Uncharacterized protein</fullName>
    </submittedName>
</protein>
<dbReference type="Proteomes" id="UP001234297">
    <property type="component" value="Chromosome 9"/>
</dbReference>
<comment type="caution">
    <text evidence="1">The sequence shown here is derived from an EMBL/GenBank/DDBJ whole genome shotgun (WGS) entry which is preliminary data.</text>
</comment>
<accession>A0ACC2KFK8</accession>
<keyword evidence="2" id="KW-1185">Reference proteome</keyword>
<sequence>MLGLERRRRGLLPIWFVCREREPCCKSELEERIRKVAEFTGIEEGAEPEGKDSKFVHCCSRRRRPKKEVYQLAATVLLPHHRCRRRRGLPHPHNCLGIEDPDFGFGCSSLKKKRQYDCIHLQGGDVAGAMFGDAGDDMPCLILSPLVGFEMAADGGNGRGDVAAKGGGWGWGWAVGKWRSSSLKLMPKIGG</sequence>
<reference evidence="1 2" key="1">
    <citation type="journal article" date="2022" name="Hortic Res">
        <title>A haplotype resolved chromosomal level avocado genome allows analysis of novel avocado genes.</title>
        <authorList>
            <person name="Nath O."/>
            <person name="Fletcher S.J."/>
            <person name="Hayward A."/>
            <person name="Shaw L.M."/>
            <person name="Masouleh A.K."/>
            <person name="Furtado A."/>
            <person name="Henry R.J."/>
            <person name="Mitter N."/>
        </authorList>
    </citation>
    <scope>NUCLEOTIDE SEQUENCE [LARGE SCALE GENOMIC DNA]</scope>
    <source>
        <strain evidence="2">cv. Hass</strain>
    </source>
</reference>
<evidence type="ECO:0000313" key="2">
    <source>
        <dbReference type="Proteomes" id="UP001234297"/>
    </source>
</evidence>
<evidence type="ECO:0000313" key="1">
    <source>
        <dbReference type="EMBL" id="KAJ8619901.1"/>
    </source>
</evidence>
<proteinExistence type="predicted"/>